<feature type="non-terminal residue" evidence="1">
    <location>
        <position position="1"/>
    </location>
</feature>
<sequence length="99" mass="11262">MVSRAHLNLDLEVKTSKTDIEEPAVMKESKIEEGIRCNMAGSSSFVSGSLPVFDRKLFNNWRVKMLVDFGFQDVIEVVAVGFAKPRRNATEEQRLIFKQ</sequence>
<keyword evidence="2" id="KW-1185">Reference proteome</keyword>
<proteinExistence type="predicted"/>
<dbReference type="EMBL" id="QJKJ01011235">
    <property type="protein sequence ID" value="RDX71707.1"/>
    <property type="molecule type" value="Genomic_DNA"/>
</dbReference>
<gene>
    <name evidence="1" type="ORF">CR513_48907</name>
</gene>
<evidence type="ECO:0000313" key="1">
    <source>
        <dbReference type="EMBL" id="RDX71707.1"/>
    </source>
</evidence>
<accession>A0A371F084</accession>
<evidence type="ECO:0000313" key="2">
    <source>
        <dbReference type="Proteomes" id="UP000257109"/>
    </source>
</evidence>
<protein>
    <submittedName>
        <fullName evidence="1">Uncharacterized protein</fullName>
    </submittedName>
</protein>
<dbReference type="Proteomes" id="UP000257109">
    <property type="component" value="Unassembled WGS sequence"/>
</dbReference>
<reference evidence="1" key="1">
    <citation type="submission" date="2018-05" db="EMBL/GenBank/DDBJ databases">
        <title>Draft genome of Mucuna pruriens seed.</title>
        <authorList>
            <person name="Nnadi N.E."/>
            <person name="Vos R."/>
            <person name="Hasami M.H."/>
            <person name="Devisetty U.K."/>
            <person name="Aguiy J.C."/>
        </authorList>
    </citation>
    <scope>NUCLEOTIDE SEQUENCE [LARGE SCALE GENOMIC DNA]</scope>
    <source>
        <strain evidence="1">JCA_2017</strain>
    </source>
</reference>
<name>A0A371F084_MUCPR</name>
<organism evidence="1 2">
    <name type="scientific">Mucuna pruriens</name>
    <name type="common">Velvet bean</name>
    <name type="synonym">Dolichos pruriens</name>
    <dbReference type="NCBI Taxonomy" id="157652"/>
    <lineage>
        <taxon>Eukaryota</taxon>
        <taxon>Viridiplantae</taxon>
        <taxon>Streptophyta</taxon>
        <taxon>Embryophyta</taxon>
        <taxon>Tracheophyta</taxon>
        <taxon>Spermatophyta</taxon>
        <taxon>Magnoliopsida</taxon>
        <taxon>eudicotyledons</taxon>
        <taxon>Gunneridae</taxon>
        <taxon>Pentapetalae</taxon>
        <taxon>rosids</taxon>
        <taxon>fabids</taxon>
        <taxon>Fabales</taxon>
        <taxon>Fabaceae</taxon>
        <taxon>Papilionoideae</taxon>
        <taxon>50 kb inversion clade</taxon>
        <taxon>NPAAA clade</taxon>
        <taxon>indigoferoid/millettioid clade</taxon>
        <taxon>Phaseoleae</taxon>
        <taxon>Mucuna</taxon>
    </lineage>
</organism>
<comment type="caution">
    <text evidence="1">The sequence shown here is derived from an EMBL/GenBank/DDBJ whole genome shotgun (WGS) entry which is preliminary data.</text>
</comment>
<dbReference type="AlphaFoldDB" id="A0A371F084"/>
<dbReference type="OrthoDB" id="1457945at2759"/>